<evidence type="ECO:0000313" key="2">
    <source>
        <dbReference type="EMBL" id="SKA31591.1"/>
    </source>
</evidence>
<protein>
    <submittedName>
        <fullName evidence="2">CarboxypepD_reg-like domain-containing protein</fullName>
    </submittedName>
</protein>
<gene>
    <name evidence="2" type="ORF">SAMN04488128_103505</name>
</gene>
<dbReference type="Proteomes" id="UP000190367">
    <property type="component" value="Unassembled WGS sequence"/>
</dbReference>
<feature type="chain" id="PRO_5012730208" evidence="1">
    <location>
        <begin position="31"/>
        <end position="900"/>
    </location>
</feature>
<reference evidence="3" key="1">
    <citation type="submission" date="2017-02" db="EMBL/GenBank/DDBJ databases">
        <authorList>
            <person name="Varghese N."/>
            <person name="Submissions S."/>
        </authorList>
    </citation>
    <scope>NUCLEOTIDE SEQUENCE [LARGE SCALE GENOMIC DNA]</scope>
    <source>
        <strain evidence="3">DSM 22224</strain>
    </source>
</reference>
<dbReference type="STRING" id="634771.SAMN04488128_103505"/>
<proteinExistence type="predicted"/>
<evidence type="ECO:0000256" key="1">
    <source>
        <dbReference type="SAM" id="SignalP"/>
    </source>
</evidence>
<dbReference type="InterPro" id="IPR008969">
    <property type="entry name" value="CarboxyPept-like_regulatory"/>
</dbReference>
<name>A0A1T4SUJ7_9BACT</name>
<dbReference type="EMBL" id="FUWZ01000003">
    <property type="protein sequence ID" value="SKA31591.1"/>
    <property type="molecule type" value="Genomic_DNA"/>
</dbReference>
<dbReference type="Pfam" id="PF13715">
    <property type="entry name" value="CarbopepD_reg_2"/>
    <property type="match status" value="1"/>
</dbReference>
<dbReference type="Gene3D" id="2.60.40.1120">
    <property type="entry name" value="Carboxypeptidase-like, regulatory domain"/>
    <property type="match status" value="1"/>
</dbReference>
<evidence type="ECO:0000313" key="3">
    <source>
        <dbReference type="Proteomes" id="UP000190367"/>
    </source>
</evidence>
<dbReference type="OrthoDB" id="608741at2"/>
<accession>A0A1T4SUJ7</accession>
<sequence length="900" mass="101159">MQVTTTGSSQIKRYLLLFFLGCCACSKLHAQHTIKGTVYQKDTRKTLTGAAVLLYDEKARIKAQTQSDEHGNFIINNIQVGFYRLLVSFMGNRTEMIPVEINGRVKTLTFSYIQLSPSISLSRVDVKADRPLMSIRKDTIEFNAGELPSLPNANMHELIEKIPGLTMDENGNLFYLGAPIKELFIDGRSLLQNMSSAKRVMEILKADLADKIQISDKKNVAGITEPGKNEKVLNIVVKDEMKKGVRGTVTAGYGTHDRYNAGTTFNLFRKKITVLGDVLANNNNTQSDAGTNYTVSFNGFNQQGTNKIFNFSTYTTLEVSKKIKLTVNLRHQEQDMTSNDLQERENILAGGSTFYHSNTQNHQINKLNGGIMFMEIQPDINNKIIVAANVIRESKEVSKNRLYNTTGSRMDTINSGILNTNDSAVNKTLDGNISYSHKFGKTGRILSLNAGMKNGWQYSYQLNYSQNNVFHPLTSADTIDQRVDPKNKVRNILLSASYSEPVGKYWALAINYGYENLFTHNRQNTSDFSSFSHNYVPNDSLTYRFDSRIVNHTVKPSLTYNKGKVMIVGSAGLSLNTLTSNNHTSGEKFVRHTTYLDRALNVAIKLDPYKTIMINANGITMPLPAQMLWPVNNNSNPLYVQLGNPDLINAFINTLSVSYFSNSIKGVAFAHNLEGRYFQHSFSNAVFTDSLGRQVTKPINVSGNWGIVDNNMLGFRFKHPGITVNYNAAFDYNRVLSQINGRDNISKKISILQYIATSYNWRKTLELTAKLGLDYQGNMLSLQGDYYTDYIQYRLTFNANAWLPLDFNIGSSIQYTKNTDAGAQFTLLNGWVGKSFLASKALTAKFYAFDLLRQNKSVVAFYGTTYRERLETTNLSQYFMFSLTYSYGRKGGKHPLPPAH</sequence>
<keyword evidence="1" id="KW-0732">Signal</keyword>
<dbReference type="SUPFAM" id="SSF49464">
    <property type="entry name" value="Carboxypeptidase regulatory domain-like"/>
    <property type="match status" value="1"/>
</dbReference>
<feature type="signal peptide" evidence="1">
    <location>
        <begin position="1"/>
        <end position="30"/>
    </location>
</feature>
<dbReference type="SUPFAM" id="SSF56935">
    <property type="entry name" value="Porins"/>
    <property type="match status" value="1"/>
</dbReference>
<organism evidence="2 3">
    <name type="scientific">Chitinophaga eiseniae</name>
    <dbReference type="NCBI Taxonomy" id="634771"/>
    <lineage>
        <taxon>Bacteria</taxon>
        <taxon>Pseudomonadati</taxon>
        <taxon>Bacteroidota</taxon>
        <taxon>Chitinophagia</taxon>
        <taxon>Chitinophagales</taxon>
        <taxon>Chitinophagaceae</taxon>
        <taxon>Chitinophaga</taxon>
    </lineage>
</organism>
<keyword evidence="3" id="KW-1185">Reference proteome</keyword>
<dbReference type="RefSeq" id="WP_078670849.1">
    <property type="nucleotide sequence ID" value="NZ_FUWZ01000003.1"/>
</dbReference>
<dbReference type="AlphaFoldDB" id="A0A1T4SUJ7"/>